<dbReference type="PANTHER" id="PTHR30313">
    <property type="entry name" value="DNA PRIMASE"/>
    <property type="match status" value="1"/>
</dbReference>
<evidence type="ECO:0000256" key="6">
    <source>
        <dbReference type="ARBA" id="ARBA00022723"/>
    </source>
</evidence>
<dbReference type="CDD" id="cd03364">
    <property type="entry name" value="TOPRIM_DnaG_primases"/>
    <property type="match status" value="1"/>
</dbReference>
<dbReference type="PROSITE" id="PS50880">
    <property type="entry name" value="TOPRIM"/>
    <property type="match status" value="1"/>
</dbReference>
<evidence type="ECO:0000256" key="4">
    <source>
        <dbReference type="ARBA" id="ARBA00022695"/>
    </source>
</evidence>
<dbReference type="PANTHER" id="PTHR30313:SF2">
    <property type="entry name" value="DNA PRIMASE"/>
    <property type="match status" value="1"/>
</dbReference>
<keyword evidence="2 12" id="KW-0639">Primosome</keyword>
<sequence length="591" mass="67690">MEVLCMVDKQVIEEIKNNANIVEVIGDVISLQKAGRNYLGLCPFHGEKTPSFNVVEDKQFYHCFGCGRSGDVFKFIEEYQGVSFMEAVQLLGERVGIQLAMPIQSRPQQASPHQALYDMHEEAARFYHAILMTTKMGEEARAYLYKRGLTDEVLKHFQIGLAPAERNYLYQRLSGKFEEKDLLESGLFYLSDDNQFFDTFFGRIIFPLTNDKGQVIAFSGRIWQETDSQTAKYKNSRSTAIFNKSYELYHLDKAKKGTGKITELYLMEGFMDVIAAYRAGIENAVASMGTALSKEHVDHLKRFTKKIVLSYDGDKAGQAATAKALEELKDFSVEVVRVPDAMDPDEYLQKNSAEDLAYLLTKTRISPIEFYIHQLKPENSDNLQAQIEFIEKIAPLIAKEKSITAQNSYIHILADNLPSFDYQQVEQIVNESRIVQRQERVKEEQPPAAISLPVTRQLTAVMRAEAHLLYRMAENPVVLNDYRLREDFFFDTPEFQILYELLSEQGEIGSEELSHQTPEVENAWYHVLSLDLPVEISPQELEEVEATRNRALLSKDNLRIKKKVQEASHVGDTDTALEELQRLISQKRRME</sequence>
<dbReference type="GO" id="GO:0003899">
    <property type="term" value="F:DNA-directed RNA polymerase activity"/>
    <property type="evidence" value="ECO:0007669"/>
    <property type="project" value="UniProtKB-UniRule"/>
</dbReference>
<dbReference type="SMART" id="SM00400">
    <property type="entry name" value="ZnF_CHCC"/>
    <property type="match status" value="1"/>
</dbReference>
<dbReference type="SUPFAM" id="SSF57783">
    <property type="entry name" value="Zinc beta-ribbon"/>
    <property type="match status" value="1"/>
</dbReference>
<dbReference type="Gene3D" id="3.90.580.10">
    <property type="entry name" value="Zinc finger, CHC2-type domain"/>
    <property type="match status" value="1"/>
</dbReference>
<feature type="domain" description="Toprim" evidence="15">
    <location>
        <begin position="262"/>
        <end position="343"/>
    </location>
</feature>
<dbReference type="GO" id="GO:0006269">
    <property type="term" value="P:DNA replication, synthesis of primer"/>
    <property type="evidence" value="ECO:0007669"/>
    <property type="project" value="UniProtKB-UniRule"/>
</dbReference>
<keyword evidence="6 12" id="KW-0479">Metal-binding</keyword>
<reference evidence="16 17" key="1">
    <citation type="submission" date="2020-05" db="EMBL/GenBank/DDBJ databases">
        <title>A novel sialic acid binding adhesin present in multiple species contributes to the pathogenesis of Infective endocarditis.</title>
        <authorList>
            <person name="Gaytan M.O."/>
            <person name="Singh A.K."/>
            <person name="Woodiga S.A."/>
            <person name="Patel S.A."/>
            <person name="Ann S.-S."/>
            <person name="Vera Ponce de Leon A."/>
            <person name="McGrath S."/>
            <person name="Miller A."/>
            <person name="Bush J."/>
            <person name="van der Linden M."/>
            <person name="Magrini V."/>
            <person name="Wilson R.K."/>
            <person name="Kitten T."/>
            <person name="King S.J."/>
        </authorList>
    </citation>
    <scope>NUCLEOTIDE SEQUENCE [LARGE SCALE GENOMIC DNA]</scope>
    <source>
        <strain evidence="16 17">ATCC 10557</strain>
    </source>
</reference>
<dbReference type="Proteomes" id="UP000510746">
    <property type="component" value="Chromosome"/>
</dbReference>
<dbReference type="GO" id="GO:0005737">
    <property type="term" value="C:cytoplasm"/>
    <property type="evidence" value="ECO:0007669"/>
    <property type="project" value="TreeGrafter"/>
</dbReference>
<evidence type="ECO:0000256" key="3">
    <source>
        <dbReference type="ARBA" id="ARBA00022679"/>
    </source>
</evidence>
<dbReference type="GO" id="GO:0008270">
    <property type="term" value="F:zinc ion binding"/>
    <property type="evidence" value="ECO:0007669"/>
    <property type="project" value="UniProtKB-UniRule"/>
</dbReference>
<dbReference type="EMBL" id="CP054135">
    <property type="protein sequence ID" value="QLL95925.1"/>
    <property type="molecule type" value="Genomic_DNA"/>
</dbReference>
<dbReference type="InterPro" id="IPR036977">
    <property type="entry name" value="DNA_primase_Znf_CHC2"/>
</dbReference>
<dbReference type="InterPro" id="IPR050219">
    <property type="entry name" value="DnaG_primase"/>
</dbReference>
<evidence type="ECO:0000256" key="10">
    <source>
        <dbReference type="ARBA" id="ARBA00023125"/>
    </source>
</evidence>
<dbReference type="GO" id="GO:1990077">
    <property type="term" value="C:primosome complex"/>
    <property type="evidence" value="ECO:0007669"/>
    <property type="project" value="UniProtKB-KW"/>
</dbReference>
<evidence type="ECO:0000313" key="17">
    <source>
        <dbReference type="Proteomes" id="UP000510746"/>
    </source>
</evidence>
<dbReference type="SUPFAM" id="SSF56731">
    <property type="entry name" value="DNA primase core"/>
    <property type="match status" value="1"/>
</dbReference>
<dbReference type="InterPro" id="IPR013264">
    <property type="entry name" value="DNAG_N"/>
</dbReference>
<dbReference type="GO" id="GO:0000428">
    <property type="term" value="C:DNA-directed RNA polymerase complex"/>
    <property type="evidence" value="ECO:0007669"/>
    <property type="project" value="UniProtKB-KW"/>
</dbReference>
<dbReference type="InterPro" id="IPR006171">
    <property type="entry name" value="TOPRIM_dom"/>
</dbReference>
<keyword evidence="11 12" id="KW-0804">Transcription</keyword>
<dbReference type="Pfam" id="PF13155">
    <property type="entry name" value="Toprim_2"/>
    <property type="match status" value="1"/>
</dbReference>
<comment type="function">
    <text evidence="12 13">RNA polymerase that catalyzes the synthesis of short RNA molecules used as primers for DNA polymerase during DNA replication.</text>
</comment>
<evidence type="ECO:0000256" key="9">
    <source>
        <dbReference type="ARBA" id="ARBA00022842"/>
    </source>
</evidence>
<evidence type="ECO:0000256" key="7">
    <source>
        <dbReference type="ARBA" id="ARBA00022771"/>
    </source>
</evidence>
<dbReference type="Pfam" id="PF01807">
    <property type="entry name" value="Zn_ribbon_DnaG"/>
    <property type="match status" value="1"/>
</dbReference>
<comment type="domain">
    <text evidence="12">Contains an N-terminal zinc-binding domain, a central core domain that contains the primase activity, and a C-terminal DnaB-binding domain.</text>
</comment>
<comment type="subunit">
    <text evidence="12">Monomer. Interacts with DnaB.</text>
</comment>
<dbReference type="FunFam" id="3.90.580.10:FF:000001">
    <property type="entry name" value="DNA primase"/>
    <property type="match status" value="1"/>
</dbReference>
<evidence type="ECO:0000256" key="5">
    <source>
        <dbReference type="ARBA" id="ARBA00022705"/>
    </source>
</evidence>
<keyword evidence="1 12" id="KW-0240">DNA-directed RNA polymerase</keyword>
<accession>A0A7H9FBY3</accession>
<evidence type="ECO:0000313" key="16">
    <source>
        <dbReference type="EMBL" id="QLL95925.1"/>
    </source>
</evidence>
<evidence type="ECO:0000256" key="14">
    <source>
        <dbReference type="PIRSR" id="PIRSR002811-1"/>
    </source>
</evidence>
<dbReference type="InterPro" id="IPR034151">
    <property type="entry name" value="TOPRIM_DnaG_bac"/>
</dbReference>
<dbReference type="PIRSF" id="PIRSF002811">
    <property type="entry name" value="DnaG"/>
    <property type="match status" value="1"/>
</dbReference>
<dbReference type="Gene3D" id="3.90.980.10">
    <property type="entry name" value="DNA primase, catalytic core, N-terminal domain"/>
    <property type="match status" value="1"/>
</dbReference>
<dbReference type="InterPro" id="IPR002694">
    <property type="entry name" value="Znf_CHC2"/>
</dbReference>
<dbReference type="InterPro" id="IPR016136">
    <property type="entry name" value="DNA_helicase_N/primase_C"/>
</dbReference>
<evidence type="ECO:0000259" key="15">
    <source>
        <dbReference type="PROSITE" id="PS50880"/>
    </source>
</evidence>
<evidence type="ECO:0000256" key="8">
    <source>
        <dbReference type="ARBA" id="ARBA00022833"/>
    </source>
</evidence>
<dbReference type="Gene3D" id="1.10.860.10">
    <property type="entry name" value="DNAb Helicase, Chain A"/>
    <property type="match status" value="1"/>
</dbReference>
<evidence type="ECO:0000256" key="11">
    <source>
        <dbReference type="ARBA" id="ARBA00023163"/>
    </source>
</evidence>
<organism evidence="16 17">
    <name type="scientific">Streptococcus oralis subsp. oralis</name>
    <dbReference type="NCBI Taxonomy" id="1891914"/>
    <lineage>
        <taxon>Bacteria</taxon>
        <taxon>Bacillati</taxon>
        <taxon>Bacillota</taxon>
        <taxon>Bacilli</taxon>
        <taxon>Lactobacillales</taxon>
        <taxon>Streptococcaceae</taxon>
        <taxon>Streptococcus</taxon>
    </lineage>
</organism>
<evidence type="ECO:0000256" key="2">
    <source>
        <dbReference type="ARBA" id="ARBA00022515"/>
    </source>
</evidence>
<evidence type="ECO:0000256" key="12">
    <source>
        <dbReference type="HAMAP-Rule" id="MF_00974"/>
    </source>
</evidence>
<keyword evidence="3 12" id="KW-0808">Transferase</keyword>
<dbReference type="SMART" id="SM00493">
    <property type="entry name" value="TOPRIM"/>
    <property type="match status" value="1"/>
</dbReference>
<comment type="catalytic activity">
    <reaction evidence="12">
        <text>ssDNA + n NTP = ssDNA/pppN(pN)n-1 hybrid + (n-1) diphosphate.</text>
        <dbReference type="EC" id="2.7.7.101"/>
    </reaction>
</comment>
<dbReference type="Gene3D" id="3.40.1360.10">
    <property type="match status" value="1"/>
</dbReference>
<keyword evidence="5 12" id="KW-0235">DNA replication</keyword>
<name>A0A7H9FBY3_STROR</name>
<evidence type="ECO:0000256" key="13">
    <source>
        <dbReference type="PIRNR" id="PIRNR002811"/>
    </source>
</evidence>
<dbReference type="EC" id="2.7.7.101" evidence="12"/>
<dbReference type="HAMAP" id="MF_00974">
    <property type="entry name" value="DNA_primase_DnaG"/>
    <property type="match status" value="1"/>
</dbReference>
<comment type="similarity">
    <text evidence="12 13">Belongs to the DnaG primase family.</text>
</comment>
<proteinExistence type="inferred from homology"/>
<comment type="cofactor">
    <cofactor evidence="12 13 14">
        <name>Zn(2+)</name>
        <dbReference type="ChEBI" id="CHEBI:29105"/>
    </cofactor>
    <text evidence="12 13 14">Binds 1 zinc ion per monomer.</text>
</comment>
<dbReference type="InterPro" id="IPR030846">
    <property type="entry name" value="DnaG_bac"/>
</dbReference>
<keyword evidence="4 12" id="KW-0548">Nucleotidyltransferase</keyword>
<dbReference type="NCBIfam" id="TIGR01391">
    <property type="entry name" value="dnaG"/>
    <property type="match status" value="1"/>
</dbReference>
<keyword evidence="10 12" id="KW-0238">DNA-binding</keyword>
<gene>
    <name evidence="12 16" type="primary">dnaG</name>
    <name evidence="16" type="ORF">HRJ33_01560</name>
</gene>
<protein>
    <recommendedName>
        <fullName evidence="12 13">DNA primase</fullName>
        <ecNumber evidence="12">2.7.7.101</ecNumber>
    </recommendedName>
</protein>
<dbReference type="InterPro" id="IPR006295">
    <property type="entry name" value="DNA_primase_DnaG"/>
</dbReference>
<dbReference type="Pfam" id="PF08275">
    <property type="entry name" value="DNAG_N"/>
    <property type="match status" value="1"/>
</dbReference>
<dbReference type="GO" id="GO:0003677">
    <property type="term" value="F:DNA binding"/>
    <property type="evidence" value="ECO:0007669"/>
    <property type="project" value="UniProtKB-KW"/>
</dbReference>
<keyword evidence="8 12" id="KW-0862">Zinc</keyword>
<dbReference type="InterPro" id="IPR037068">
    <property type="entry name" value="DNA_primase_core_N_sf"/>
</dbReference>
<dbReference type="AlphaFoldDB" id="A0A7H9FBY3"/>
<keyword evidence="7 12" id="KW-0863">Zinc-finger</keyword>
<evidence type="ECO:0000256" key="1">
    <source>
        <dbReference type="ARBA" id="ARBA00022478"/>
    </source>
</evidence>
<keyword evidence="9" id="KW-0460">Magnesium</keyword>
<feature type="zinc finger region" description="CHC2-type" evidence="12 14">
    <location>
        <begin position="42"/>
        <end position="66"/>
    </location>
</feature>